<keyword evidence="3" id="KW-0716">Sensory transduction</keyword>
<dbReference type="Proteomes" id="UP000824782">
    <property type="component" value="Unassembled WGS sequence"/>
</dbReference>
<evidence type="ECO:0000256" key="1">
    <source>
        <dbReference type="ARBA" id="ARBA00004651"/>
    </source>
</evidence>
<name>A0AAV6ZRX2_ENGPU</name>
<evidence type="ECO:0000256" key="8">
    <source>
        <dbReference type="ARBA" id="ARBA00023136"/>
    </source>
</evidence>
<comment type="subcellular location">
    <subcellularLocation>
        <location evidence="1">Cell membrane</location>
        <topology evidence="1">Multi-pass membrane protein</topology>
    </subcellularLocation>
</comment>
<keyword evidence="4 13" id="KW-0812">Transmembrane</keyword>
<keyword evidence="11" id="KW-0325">Glycoprotein</keyword>
<dbReference type="PRINTS" id="PR00237">
    <property type="entry name" value="GPCRRHODOPSN"/>
</dbReference>
<dbReference type="PROSITE" id="PS50262">
    <property type="entry name" value="G_PROTEIN_RECEP_F1_2"/>
    <property type="match status" value="1"/>
</dbReference>
<evidence type="ECO:0000313" key="15">
    <source>
        <dbReference type="EMBL" id="KAG8549023.1"/>
    </source>
</evidence>
<dbReference type="SUPFAM" id="SSF81321">
    <property type="entry name" value="Family A G protein-coupled receptor-like"/>
    <property type="match status" value="1"/>
</dbReference>
<dbReference type="InterPro" id="IPR017452">
    <property type="entry name" value="GPCR_Rhodpsn_7TM"/>
</dbReference>
<evidence type="ECO:0000256" key="11">
    <source>
        <dbReference type="ARBA" id="ARBA00023180"/>
    </source>
</evidence>
<keyword evidence="8 13" id="KW-0472">Membrane</keyword>
<feature type="transmembrane region" description="Helical" evidence="13">
    <location>
        <begin position="275"/>
        <end position="292"/>
    </location>
</feature>
<feature type="transmembrane region" description="Helical" evidence="13">
    <location>
        <begin position="140"/>
        <end position="158"/>
    </location>
</feature>
<dbReference type="PRINTS" id="PR00245">
    <property type="entry name" value="OLFACTORYR"/>
</dbReference>
<comment type="caution">
    <text evidence="15">The sequence shown here is derived from an EMBL/GenBank/DDBJ whole genome shotgun (WGS) entry which is preliminary data.</text>
</comment>
<reference evidence="15" key="1">
    <citation type="thesis" date="2020" institute="ProQuest LLC" country="789 East Eisenhower Parkway, Ann Arbor, MI, USA">
        <title>Comparative Genomics and Chromosome Evolution.</title>
        <authorList>
            <person name="Mudd A.B."/>
        </authorList>
    </citation>
    <scope>NUCLEOTIDE SEQUENCE</scope>
    <source>
        <strain evidence="15">237g6f4</strain>
        <tissue evidence="15">Blood</tissue>
    </source>
</reference>
<dbReference type="GO" id="GO:0005886">
    <property type="term" value="C:plasma membrane"/>
    <property type="evidence" value="ECO:0007669"/>
    <property type="project" value="UniProtKB-SubCell"/>
</dbReference>
<evidence type="ECO:0000256" key="7">
    <source>
        <dbReference type="ARBA" id="ARBA00023040"/>
    </source>
</evidence>
<feature type="domain" description="G-protein coupled receptors family 1 profile" evidence="14">
    <location>
        <begin position="41"/>
        <end position="290"/>
    </location>
</feature>
<keyword evidence="10" id="KW-0675">Receptor</keyword>
<evidence type="ECO:0000256" key="2">
    <source>
        <dbReference type="ARBA" id="ARBA00022475"/>
    </source>
</evidence>
<feature type="transmembrane region" description="Helical" evidence="13">
    <location>
        <begin position="98"/>
        <end position="120"/>
    </location>
</feature>
<dbReference type="GO" id="GO:0004984">
    <property type="term" value="F:olfactory receptor activity"/>
    <property type="evidence" value="ECO:0007669"/>
    <property type="project" value="InterPro"/>
</dbReference>
<feature type="transmembrane region" description="Helical" evidence="13">
    <location>
        <begin position="243"/>
        <end position="263"/>
    </location>
</feature>
<organism evidence="15 16">
    <name type="scientific">Engystomops pustulosus</name>
    <name type="common">Tungara frog</name>
    <name type="synonym">Physalaemus pustulosus</name>
    <dbReference type="NCBI Taxonomy" id="76066"/>
    <lineage>
        <taxon>Eukaryota</taxon>
        <taxon>Metazoa</taxon>
        <taxon>Chordata</taxon>
        <taxon>Craniata</taxon>
        <taxon>Vertebrata</taxon>
        <taxon>Euteleostomi</taxon>
        <taxon>Amphibia</taxon>
        <taxon>Batrachia</taxon>
        <taxon>Anura</taxon>
        <taxon>Neobatrachia</taxon>
        <taxon>Hyloidea</taxon>
        <taxon>Leptodactylidae</taxon>
        <taxon>Leiuperinae</taxon>
        <taxon>Engystomops</taxon>
    </lineage>
</organism>
<proteinExistence type="predicted"/>
<evidence type="ECO:0000256" key="13">
    <source>
        <dbReference type="SAM" id="Phobius"/>
    </source>
</evidence>
<evidence type="ECO:0000256" key="4">
    <source>
        <dbReference type="ARBA" id="ARBA00022692"/>
    </source>
</evidence>
<dbReference type="PANTHER" id="PTHR24242">
    <property type="entry name" value="G-PROTEIN COUPLED RECEPTOR"/>
    <property type="match status" value="1"/>
</dbReference>
<feature type="transmembrane region" description="Helical" evidence="13">
    <location>
        <begin position="61"/>
        <end position="86"/>
    </location>
</feature>
<dbReference type="AlphaFoldDB" id="A0AAV6ZRX2"/>
<sequence>MCEGNGSTVTEFFIVGFKNSENFKVSLFVLFLLTYFAIILGNFFIIILVSACHHLRAPMYLFLRNLSVADIVFTTNIMPNMLYVILKSGGDISVTGCIIQYYVLCGSTYTQSLILTVMAFDRYVAICHPLRYAAVMNHKLCLHFIFWPWVICFILLPIEVASLFHVTFCGSNIIEHFFCDFAPLLAIASSDTSMVETEDFIFAIPLMFMPFVAVTFSYFYIVISILKITSIGGRWKAFSTCSAHLTTIFIFYGTQITIYIFPVGEDTFYGKTVKSLLYTVLTPFINPIIYTMRNHEIRRAAQHIMYKRSKTTINPTFH</sequence>
<keyword evidence="2" id="KW-1003">Cell membrane</keyword>
<dbReference type="GO" id="GO:0004930">
    <property type="term" value="F:G protein-coupled receptor activity"/>
    <property type="evidence" value="ECO:0007669"/>
    <property type="project" value="UniProtKB-KW"/>
</dbReference>
<evidence type="ECO:0000256" key="12">
    <source>
        <dbReference type="ARBA" id="ARBA00023224"/>
    </source>
</evidence>
<dbReference type="InterPro" id="IPR050939">
    <property type="entry name" value="Olfactory_GPCR1"/>
</dbReference>
<feature type="transmembrane region" description="Helical" evidence="13">
    <location>
        <begin position="200"/>
        <end position="223"/>
    </location>
</feature>
<evidence type="ECO:0000256" key="9">
    <source>
        <dbReference type="ARBA" id="ARBA00023157"/>
    </source>
</evidence>
<dbReference type="FunFam" id="1.20.1070.10:FF:000010">
    <property type="entry name" value="Olfactory receptor"/>
    <property type="match status" value="1"/>
</dbReference>
<gene>
    <name evidence="15" type="ORF">GDO81_023084</name>
</gene>
<keyword evidence="16" id="KW-1185">Reference proteome</keyword>
<evidence type="ECO:0000256" key="10">
    <source>
        <dbReference type="ARBA" id="ARBA00023170"/>
    </source>
</evidence>
<keyword evidence="12" id="KW-0807">Transducer</keyword>
<dbReference type="InterPro" id="IPR000276">
    <property type="entry name" value="GPCR_Rhodpsn"/>
</dbReference>
<accession>A0AAV6ZRX2</accession>
<feature type="transmembrane region" description="Helical" evidence="13">
    <location>
        <begin position="27"/>
        <end position="49"/>
    </location>
</feature>
<evidence type="ECO:0000256" key="6">
    <source>
        <dbReference type="ARBA" id="ARBA00022989"/>
    </source>
</evidence>
<dbReference type="Pfam" id="PF13853">
    <property type="entry name" value="7tm_4"/>
    <property type="match status" value="1"/>
</dbReference>
<evidence type="ECO:0000256" key="5">
    <source>
        <dbReference type="ARBA" id="ARBA00022725"/>
    </source>
</evidence>
<dbReference type="InterPro" id="IPR000725">
    <property type="entry name" value="Olfact_rcpt"/>
</dbReference>
<dbReference type="EMBL" id="WNYA01000267">
    <property type="protein sequence ID" value="KAG8549023.1"/>
    <property type="molecule type" value="Genomic_DNA"/>
</dbReference>
<keyword evidence="6 13" id="KW-1133">Transmembrane helix</keyword>
<keyword evidence="7" id="KW-0297">G-protein coupled receptor</keyword>
<keyword evidence="9" id="KW-1015">Disulfide bond</keyword>
<dbReference type="PANTHER" id="PTHR24242:SF253">
    <property type="entry name" value="OLFACTORY RECEPTOR-RELATED"/>
    <property type="match status" value="1"/>
</dbReference>
<keyword evidence="5" id="KW-0552">Olfaction</keyword>
<evidence type="ECO:0000259" key="14">
    <source>
        <dbReference type="PROSITE" id="PS50262"/>
    </source>
</evidence>
<protein>
    <recommendedName>
        <fullName evidence="14">G-protein coupled receptors family 1 profile domain-containing protein</fullName>
    </recommendedName>
</protein>
<evidence type="ECO:0000313" key="16">
    <source>
        <dbReference type="Proteomes" id="UP000824782"/>
    </source>
</evidence>
<evidence type="ECO:0000256" key="3">
    <source>
        <dbReference type="ARBA" id="ARBA00022606"/>
    </source>
</evidence>
<dbReference type="Gene3D" id="1.20.1070.10">
    <property type="entry name" value="Rhodopsin 7-helix transmembrane proteins"/>
    <property type="match status" value="1"/>
</dbReference>